<evidence type="ECO:0000313" key="2">
    <source>
        <dbReference type="EMBL" id="HGW91925.1"/>
    </source>
</evidence>
<reference evidence="2" key="1">
    <citation type="journal article" date="2020" name="mSystems">
        <title>Genome- and Community-Level Interaction Insights into Carbon Utilization and Element Cycling Functions of Hydrothermarchaeota in Hydrothermal Sediment.</title>
        <authorList>
            <person name="Zhou Z."/>
            <person name="Liu Y."/>
            <person name="Xu W."/>
            <person name="Pan J."/>
            <person name="Luo Z.H."/>
            <person name="Li M."/>
        </authorList>
    </citation>
    <scope>NUCLEOTIDE SEQUENCE [LARGE SCALE GENOMIC DNA]</scope>
    <source>
        <strain evidence="2">SpSt-780</strain>
    </source>
</reference>
<gene>
    <name evidence="2" type="ORF">ENV67_05225</name>
</gene>
<dbReference type="AlphaFoldDB" id="A0A7C4YG01"/>
<organism evidence="2">
    <name type="scientific">candidate division WOR-3 bacterium</name>
    <dbReference type="NCBI Taxonomy" id="2052148"/>
    <lineage>
        <taxon>Bacteria</taxon>
        <taxon>Bacteria division WOR-3</taxon>
    </lineage>
</organism>
<dbReference type="EMBL" id="DTHG01000067">
    <property type="protein sequence ID" value="HGW91925.1"/>
    <property type="molecule type" value="Genomic_DNA"/>
</dbReference>
<protein>
    <submittedName>
        <fullName evidence="2">DUF2357 domain-containing protein</fullName>
    </submittedName>
</protein>
<proteinExistence type="predicted"/>
<accession>A0A7C4YG01</accession>
<evidence type="ECO:0000256" key="1">
    <source>
        <dbReference type="SAM" id="Coils"/>
    </source>
</evidence>
<feature type="coiled-coil region" evidence="1">
    <location>
        <begin position="137"/>
        <end position="164"/>
    </location>
</feature>
<comment type="caution">
    <text evidence="2">The sequence shown here is derived from an EMBL/GenBank/DDBJ whole genome shotgun (WGS) entry which is preliminary data.</text>
</comment>
<sequence length="455" mass="54806">MDFDLYFSEVIEELKSIWHKIFTLDTQELHYGFTGKKTKLSLIMFYYYTYEGNDKVSPFKKLIRNIIAISNNPNMSIRENESYLRIDEIKDIKPYQSEILNQKESDRKILTLEKKLSTFTNENIFIAVFLEKIVWDLKRLKSVLEKLISDFEQEKENSNKEEKLEKCENYLEIFNECVQKIDYYLPRFTSLRFLPFLSSIPFGFPFPVFSEKIYKNRLYRDIWNFYREYSRFLIPDDKEIDLCLIADWRIYELWVLFKIKNGIRKIFNEEPEVEMKEIEEEVIIDTKKELKDVFDKNFLTYIWNNFILEYQYPIGNKNEIYRTISTPIRPDIIFYNEKNKDKLILFDAKYNKLFSELEKKSGDDFHSAYVQMHMYRDNIRIDRIKKPVQLGMIFFPGEIDSGSNTHLSKLLLTDFEKAWEEGITIYNLKDKKDIVKLEEILKLIIKKLKNGGQNG</sequence>
<keyword evidence="1" id="KW-0175">Coiled coil</keyword>
<dbReference type="Pfam" id="PF04411">
    <property type="entry name" value="PDDEXK_7"/>
    <property type="match status" value="1"/>
</dbReference>
<name>A0A7C4YG01_UNCW3</name>
<dbReference type="InterPro" id="IPR007505">
    <property type="entry name" value="PDDEXK_7"/>
</dbReference>